<dbReference type="Pfam" id="PF10026">
    <property type="entry name" value="DUF2268"/>
    <property type="match status" value="1"/>
</dbReference>
<reference evidence="2" key="1">
    <citation type="submission" date="2021-03" db="EMBL/GenBank/DDBJ databases">
        <title>Bacillus suaedae sp. nov., isolated from Suaeda aralocaspica.</title>
        <authorList>
            <person name="Lei R.F.R."/>
        </authorList>
    </citation>
    <scope>NUCLEOTIDE SEQUENCE</scope>
    <source>
        <strain evidence="2">YZJH907-2</strain>
    </source>
</reference>
<evidence type="ECO:0000313" key="3">
    <source>
        <dbReference type="Proteomes" id="UP000678228"/>
    </source>
</evidence>
<dbReference type="RefSeq" id="WP_210594919.1">
    <property type="nucleotide sequence ID" value="NZ_JAGKSQ010000001.1"/>
</dbReference>
<dbReference type="AlphaFoldDB" id="A0A940WST3"/>
<name>A0A940WST3_9BACI</name>
<gene>
    <name evidence="2" type="ORF">J7W16_00210</name>
</gene>
<organism evidence="2 3">
    <name type="scientific">Halalkalibacter suaedae</name>
    <dbReference type="NCBI Taxonomy" id="2822140"/>
    <lineage>
        <taxon>Bacteria</taxon>
        <taxon>Bacillati</taxon>
        <taxon>Bacillota</taxon>
        <taxon>Bacilli</taxon>
        <taxon>Bacillales</taxon>
        <taxon>Bacillaceae</taxon>
        <taxon>Halalkalibacter</taxon>
    </lineage>
</organism>
<comment type="caution">
    <text evidence="2">The sequence shown here is derived from an EMBL/GenBank/DDBJ whole genome shotgun (WGS) entry which is preliminary data.</text>
</comment>
<accession>A0A940WST3</accession>
<dbReference type="InterPro" id="IPR018728">
    <property type="entry name" value="DUF2268"/>
</dbReference>
<proteinExistence type="predicted"/>
<feature type="domain" description="DUF2268" evidence="1">
    <location>
        <begin position="79"/>
        <end position="267"/>
    </location>
</feature>
<dbReference type="EMBL" id="JAGKSQ010000001">
    <property type="protein sequence ID" value="MBP3949533.1"/>
    <property type="molecule type" value="Genomic_DNA"/>
</dbReference>
<dbReference type="Proteomes" id="UP000678228">
    <property type="component" value="Unassembled WGS sequence"/>
</dbReference>
<sequence>MGVVRTDKWLYAYLLKSLELPTVQERMVWQQQTIVDPLSDIFQTTDVAGLHYHLLQIGLFHPTQNLSDEIDLWKEVHPWSIIQNQLNHLKQKWNGPDVKVYVLPINRESSVEIEKLGGKTGISLSNAIILFISPTLTEDDLRALLTHEYHHICRLSETNQTEESMTFLESMVMEGLAELAVREEIGPHACAIWTKYHDENWNPDWFERWIKANLFVVGRNNYHYLLYGDKKTGIPIWLGYYTGYKIVESATLSSDSAKKMLTENAEVLLHRSKFSNEGEIGRKTLSKPERRE</sequence>
<evidence type="ECO:0000259" key="1">
    <source>
        <dbReference type="Pfam" id="PF10026"/>
    </source>
</evidence>
<keyword evidence="3" id="KW-1185">Reference proteome</keyword>
<evidence type="ECO:0000313" key="2">
    <source>
        <dbReference type="EMBL" id="MBP3949533.1"/>
    </source>
</evidence>
<protein>
    <recommendedName>
        <fullName evidence="1">DUF2268 domain-containing protein</fullName>
    </recommendedName>
</protein>